<dbReference type="PANTHER" id="PTHR24056:SF241">
    <property type="entry name" value="CYCLIN-DEPENDENT KINASE-LIKE 2"/>
    <property type="match status" value="1"/>
</dbReference>
<feature type="compositionally biased region" description="Basic and acidic residues" evidence="16">
    <location>
        <begin position="407"/>
        <end position="423"/>
    </location>
</feature>
<evidence type="ECO:0000313" key="18">
    <source>
        <dbReference type="Ensembl" id="ENSELUP00000006689.2"/>
    </source>
</evidence>
<dbReference type="FunFam" id="1.10.510.10:FF:000261">
    <property type="entry name" value="cyclin-dependent kinase-like 2 isoform X2"/>
    <property type="match status" value="1"/>
</dbReference>
<keyword evidence="19" id="KW-1185">Reference proteome</keyword>
<evidence type="ECO:0000256" key="2">
    <source>
        <dbReference type="ARBA" id="ARBA00004496"/>
    </source>
</evidence>
<comment type="similarity">
    <text evidence="3">Belongs to the protein kinase superfamily. CMGC Ser/Thr protein kinase family. CDC2/CDKX subfamily.</text>
</comment>
<evidence type="ECO:0000256" key="3">
    <source>
        <dbReference type="ARBA" id="ARBA00006485"/>
    </source>
</evidence>
<dbReference type="Proteomes" id="UP000265140">
    <property type="component" value="Chromosome 24"/>
</dbReference>
<feature type="domain" description="Protein kinase" evidence="17">
    <location>
        <begin position="4"/>
        <end position="294"/>
    </location>
</feature>
<evidence type="ECO:0000256" key="8">
    <source>
        <dbReference type="ARBA" id="ARBA00022741"/>
    </source>
</evidence>
<feature type="region of interest" description="Disordered" evidence="16">
    <location>
        <begin position="676"/>
        <end position="706"/>
    </location>
</feature>
<dbReference type="AlphaFoldDB" id="A0A3P8XSH1"/>
<dbReference type="InParanoid" id="A0A3P8XSH1"/>
<dbReference type="FunFam" id="3.30.200.20:FF:000049">
    <property type="entry name" value="cyclin-dependent kinase-like 1 isoform X1"/>
    <property type="match status" value="1"/>
</dbReference>
<reference evidence="18" key="2">
    <citation type="submission" date="2020-02" db="EMBL/GenBank/DDBJ databases">
        <title>Esox lucius (northern pike) genome, fEsoLuc1, primary haplotype.</title>
        <authorList>
            <person name="Myers G."/>
            <person name="Karagic N."/>
            <person name="Meyer A."/>
            <person name="Pippel M."/>
            <person name="Reichard M."/>
            <person name="Winkler S."/>
            <person name="Tracey A."/>
            <person name="Sims Y."/>
            <person name="Howe K."/>
            <person name="Rhie A."/>
            <person name="Formenti G."/>
            <person name="Durbin R."/>
            <person name="Fedrigo O."/>
            <person name="Jarvis E.D."/>
        </authorList>
    </citation>
    <scope>NUCLEOTIDE SEQUENCE [LARGE SCALE GENOMIC DNA]</scope>
</reference>
<keyword evidence="7" id="KW-0808">Transferase</keyword>
<evidence type="ECO:0000259" key="17">
    <source>
        <dbReference type="PROSITE" id="PS50011"/>
    </source>
</evidence>
<dbReference type="InterPro" id="IPR008271">
    <property type="entry name" value="Ser/Thr_kinase_AS"/>
</dbReference>
<evidence type="ECO:0000256" key="13">
    <source>
        <dbReference type="ARBA" id="ARBA00047811"/>
    </source>
</evidence>
<dbReference type="EC" id="2.7.11.22" evidence="4"/>
<keyword evidence="9" id="KW-0418">Kinase</keyword>
<accession>A0A3P8XSH1</accession>
<dbReference type="GO" id="GO:0004693">
    <property type="term" value="F:cyclin-dependent protein serine/threonine kinase activity"/>
    <property type="evidence" value="ECO:0007669"/>
    <property type="project" value="UniProtKB-EC"/>
</dbReference>
<feature type="compositionally biased region" description="Polar residues" evidence="16">
    <location>
        <begin position="424"/>
        <end position="436"/>
    </location>
</feature>
<dbReference type="OrthoDB" id="548217at2759"/>
<evidence type="ECO:0000256" key="7">
    <source>
        <dbReference type="ARBA" id="ARBA00022679"/>
    </source>
</evidence>
<evidence type="ECO:0000256" key="9">
    <source>
        <dbReference type="ARBA" id="ARBA00022777"/>
    </source>
</evidence>
<evidence type="ECO:0000256" key="10">
    <source>
        <dbReference type="ARBA" id="ARBA00022840"/>
    </source>
</evidence>
<evidence type="ECO:0000256" key="14">
    <source>
        <dbReference type="ARBA" id="ARBA00048367"/>
    </source>
</evidence>
<evidence type="ECO:0000256" key="1">
    <source>
        <dbReference type="ARBA" id="ARBA00004123"/>
    </source>
</evidence>
<dbReference type="PROSITE" id="PS00108">
    <property type="entry name" value="PROTEIN_KINASE_ST"/>
    <property type="match status" value="1"/>
</dbReference>
<keyword evidence="6" id="KW-0723">Serine/threonine-protein kinase</keyword>
<evidence type="ECO:0000256" key="6">
    <source>
        <dbReference type="ARBA" id="ARBA00022527"/>
    </source>
</evidence>
<reference evidence="18" key="4">
    <citation type="submission" date="2025-09" db="UniProtKB">
        <authorList>
            <consortium name="Ensembl"/>
        </authorList>
    </citation>
    <scope>IDENTIFICATION</scope>
</reference>
<evidence type="ECO:0000256" key="15">
    <source>
        <dbReference type="PROSITE-ProRule" id="PRU10141"/>
    </source>
</evidence>
<keyword evidence="10 15" id="KW-0067">ATP-binding</keyword>
<keyword evidence="8 15" id="KW-0547">Nucleotide-binding</keyword>
<dbReference type="GeneTree" id="ENSGT00940000160368"/>
<feature type="compositionally biased region" description="Polar residues" evidence="16">
    <location>
        <begin position="345"/>
        <end position="364"/>
    </location>
</feature>
<dbReference type="PROSITE" id="PS50011">
    <property type="entry name" value="PROTEIN_KINASE_DOM"/>
    <property type="match status" value="1"/>
</dbReference>
<dbReference type="GO" id="GO:0005634">
    <property type="term" value="C:nucleus"/>
    <property type="evidence" value="ECO:0007669"/>
    <property type="project" value="UniProtKB-SubCell"/>
</dbReference>
<reference evidence="19" key="1">
    <citation type="journal article" date="2014" name="PLoS ONE">
        <title>The genome and linkage map of the northern pike (Esox lucius): conserved synteny revealed between the salmonid sister group and the Neoteleostei.</title>
        <authorList>
            <person name="Rondeau E.B."/>
            <person name="Minkley D.R."/>
            <person name="Leong J.S."/>
            <person name="Messmer A.M."/>
            <person name="Jantzen J.R."/>
            <person name="von Schalburg K.R."/>
            <person name="Lemon C."/>
            <person name="Bird N.H."/>
            <person name="Koop B.F."/>
        </authorList>
    </citation>
    <scope>NUCLEOTIDE SEQUENCE</scope>
</reference>
<gene>
    <name evidence="18" type="primary">CDKL2</name>
</gene>
<evidence type="ECO:0000313" key="19">
    <source>
        <dbReference type="Proteomes" id="UP000265140"/>
    </source>
</evidence>
<feature type="compositionally biased region" description="Basic and acidic residues" evidence="16">
    <location>
        <begin position="366"/>
        <end position="379"/>
    </location>
</feature>
<reference evidence="18" key="3">
    <citation type="submission" date="2025-08" db="UniProtKB">
        <authorList>
            <consortium name="Ensembl"/>
        </authorList>
    </citation>
    <scope>IDENTIFICATION</scope>
</reference>
<evidence type="ECO:0000256" key="12">
    <source>
        <dbReference type="ARBA" id="ARBA00039642"/>
    </source>
</evidence>
<dbReference type="Gene3D" id="3.30.200.20">
    <property type="entry name" value="Phosphorylase Kinase, domain 1"/>
    <property type="match status" value="1"/>
</dbReference>
<comment type="catalytic activity">
    <reaction evidence="13">
        <text>L-threonyl-[protein] + ATP = O-phospho-L-threonyl-[protein] + ADP + H(+)</text>
        <dbReference type="Rhea" id="RHEA:46608"/>
        <dbReference type="Rhea" id="RHEA-COMP:11060"/>
        <dbReference type="Rhea" id="RHEA-COMP:11605"/>
        <dbReference type="ChEBI" id="CHEBI:15378"/>
        <dbReference type="ChEBI" id="CHEBI:30013"/>
        <dbReference type="ChEBI" id="CHEBI:30616"/>
        <dbReference type="ChEBI" id="CHEBI:61977"/>
        <dbReference type="ChEBI" id="CHEBI:456216"/>
        <dbReference type="EC" id="2.7.11.22"/>
    </reaction>
</comment>
<sequence>MEMYENLGMVGEGSYGAVMKCRHKECGRIVAVKRFLESEDDKTVKKIVLREIKMLKRLRHENLVNLLEVWKKRRRWYLVFEFVERTVLDDLEQSPSGLDYCRLRRYLYQILRAVSFCHQHNSVLSAVQIIHRDIKPENILVSHGGVVKLCDFGFARTMAAPGENYTDYVATRWYRAPELLVGDTKYGKAVDVWAIGCLCVEMLTGEPLFPGDSDIDQLYLIIRCLGNLTPRHKELFYENPVFSGVNLPEVSDREPLGQRYPKLSATTRDLTQTCLQTDPDRRPHCSDLLEHQLFTNDGFHLRFLQELKAKIQRDQKETCCLPRMNKAPKKENGKEQTGKNKDSSRTPVKTSESLSVTKTDTTIQSKHRDLDRTPSESKPRNTTLTDSKLRKMILTDSKPRNTTLTDSKPREMTLTDSKPREMTLTDSKPCETTLTDSKPREMTLTDSKPRETTLTDSKPREMTRTDSKPQEMTLTDSKPQEMTLTDSKPREITLRDSKPRNMNLTVSKPQEMTLTNSKPRGMDKTPTETTTMTTTMTKTVAVKPRPEDLERDAENHVVTVNHGRMTTMSRDKDKKHMNLFSRISQQSLSSPLTGNLKSQMIKEKSVIHERSFLFDLDGVVGKRKPDVLRSEFHFPELKPPLSELRGAEGKPIKACNKEQKNDRPIPSITDIHTTTHNNTHQHTHAPSLNHTPTHTTTHHKMETHHY</sequence>
<feature type="compositionally biased region" description="Basic and acidic residues" evidence="16">
    <location>
        <begin position="437"/>
        <end position="469"/>
    </location>
</feature>
<evidence type="ECO:0000256" key="5">
    <source>
        <dbReference type="ARBA" id="ARBA00022490"/>
    </source>
</evidence>
<dbReference type="Gene3D" id="1.10.510.10">
    <property type="entry name" value="Transferase(Phosphotransferase) domain 1"/>
    <property type="match status" value="1"/>
</dbReference>
<dbReference type="SUPFAM" id="SSF141571">
    <property type="entry name" value="Pentapeptide repeat-like"/>
    <property type="match status" value="1"/>
</dbReference>
<dbReference type="Gene3D" id="2.160.20.80">
    <property type="entry name" value="E3 ubiquitin-protein ligase SopA"/>
    <property type="match status" value="1"/>
</dbReference>
<protein>
    <recommendedName>
        <fullName evidence="12">Cyclin-dependent kinase-like 2</fullName>
        <ecNumber evidence="4">2.7.11.22</ecNumber>
    </recommendedName>
</protein>
<evidence type="ECO:0000256" key="16">
    <source>
        <dbReference type="SAM" id="MobiDB-lite"/>
    </source>
</evidence>
<comment type="catalytic activity">
    <reaction evidence="14">
        <text>L-seryl-[protein] + ATP = O-phospho-L-seryl-[protein] + ADP + H(+)</text>
        <dbReference type="Rhea" id="RHEA:17989"/>
        <dbReference type="Rhea" id="RHEA-COMP:9863"/>
        <dbReference type="Rhea" id="RHEA-COMP:11604"/>
        <dbReference type="ChEBI" id="CHEBI:15378"/>
        <dbReference type="ChEBI" id="CHEBI:29999"/>
        <dbReference type="ChEBI" id="CHEBI:30616"/>
        <dbReference type="ChEBI" id="CHEBI:83421"/>
        <dbReference type="ChEBI" id="CHEBI:456216"/>
        <dbReference type="EC" id="2.7.11.22"/>
    </reaction>
</comment>
<dbReference type="InterPro" id="IPR017441">
    <property type="entry name" value="Protein_kinase_ATP_BS"/>
</dbReference>
<feature type="binding site" evidence="15">
    <location>
        <position position="33"/>
    </location>
    <ligand>
        <name>ATP</name>
        <dbReference type="ChEBI" id="CHEBI:30616"/>
    </ligand>
</feature>
<dbReference type="Bgee" id="ENSELUG00000007538">
    <property type="expression patterns" value="Expressed in mesonephros and 13 other cell types or tissues"/>
</dbReference>
<dbReference type="SMART" id="SM00220">
    <property type="entry name" value="S_TKc"/>
    <property type="match status" value="1"/>
</dbReference>
<dbReference type="InterPro" id="IPR011009">
    <property type="entry name" value="Kinase-like_dom_sf"/>
</dbReference>
<proteinExistence type="inferred from homology"/>
<organism evidence="18 19">
    <name type="scientific">Esox lucius</name>
    <name type="common">Northern pike</name>
    <dbReference type="NCBI Taxonomy" id="8010"/>
    <lineage>
        <taxon>Eukaryota</taxon>
        <taxon>Metazoa</taxon>
        <taxon>Chordata</taxon>
        <taxon>Craniata</taxon>
        <taxon>Vertebrata</taxon>
        <taxon>Euteleostomi</taxon>
        <taxon>Actinopterygii</taxon>
        <taxon>Neopterygii</taxon>
        <taxon>Teleostei</taxon>
        <taxon>Protacanthopterygii</taxon>
        <taxon>Esociformes</taxon>
        <taxon>Esocidae</taxon>
        <taxon>Esox</taxon>
    </lineage>
</organism>
<evidence type="ECO:0000256" key="11">
    <source>
        <dbReference type="ARBA" id="ARBA00023242"/>
    </source>
</evidence>
<dbReference type="GO" id="GO:0005737">
    <property type="term" value="C:cytoplasm"/>
    <property type="evidence" value="ECO:0007669"/>
    <property type="project" value="UniProtKB-SubCell"/>
</dbReference>
<dbReference type="GO" id="GO:0005524">
    <property type="term" value="F:ATP binding"/>
    <property type="evidence" value="ECO:0007669"/>
    <property type="project" value="UniProtKB-UniRule"/>
</dbReference>
<feature type="compositionally biased region" description="Basic and acidic residues" evidence="16">
    <location>
        <begin position="328"/>
        <end position="344"/>
    </location>
</feature>
<dbReference type="SUPFAM" id="SSF56112">
    <property type="entry name" value="Protein kinase-like (PK-like)"/>
    <property type="match status" value="1"/>
</dbReference>
<dbReference type="OMA" id="CRIPSIN"/>
<keyword evidence="5" id="KW-0963">Cytoplasm</keyword>
<dbReference type="PANTHER" id="PTHR24056">
    <property type="entry name" value="CELL DIVISION PROTEIN KINASE"/>
    <property type="match status" value="1"/>
</dbReference>
<evidence type="ECO:0000256" key="4">
    <source>
        <dbReference type="ARBA" id="ARBA00012425"/>
    </source>
</evidence>
<dbReference type="InterPro" id="IPR050108">
    <property type="entry name" value="CDK"/>
</dbReference>
<dbReference type="PROSITE" id="PS00107">
    <property type="entry name" value="PROTEIN_KINASE_ATP"/>
    <property type="match status" value="1"/>
</dbReference>
<dbReference type="InterPro" id="IPR000719">
    <property type="entry name" value="Prot_kinase_dom"/>
</dbReference>
<name>A0A3P8XSH1_ESOLU</name>
<dbReference type="Pfam" id="PF00069">
    <property type="entry name" value="Pkinase"/>
    <property type="match status" value="1"/>
</dbReference>
<keyword evidence="11" id="KW-0539">Nucleus</keyword>
<dbReference type="Ensembl" id="ENSELUT00000008516.3">
    <property type="protein sequence ID" value="ENSELUP00000006689.2"/>
    <property type="gene ID" value="ENSELUG00000007538.3"/>
</dbReference>
<feature type="region of interest" description="Disordered" evidence="16">
    <location>
        <begin position="319"/>
        <end position="475"/>
    </location>
</feature>
<comment type="subcellular location">
    <subcellularLocation>
        <location evidence="2">Cytoplasm</location>
    </subcellularLocation>
    <subcellularLocation>
        <location evidence="1">Nucleus</location>
    </subcellularLocation>
</comment>